<protein>
    <submittedName>
        <fullName evidence="1">Uncharacterized protein</fullName>
    </submittedName>
</protein>
<dbReference type="EMBL" id="MT142112">
    <property type="protein sequence ID" value="QJA74659.1"/>
    <property type="molecule type" value="Genomic_DNA"/>
</dbReference>
<proteinExistence type="predicted"/>
<sequence>MQNTICYYHLMGKESTVMVEGAGDCSICTSDTGNEYCKNYIPINIIIIEIKERRCLKLLNRIES</sequence>
<organism evidence="1">
    <name type="scientific">viral metagenome</name>
    <dbReference type="NCBI Taxonomy" id="1070528"/>
    <lineage>
        <taxon>unclassified sequences</taxon>
        <taxon>metagenomes</taxon>
        <taxon>organismal metagenomes</taxon>
    </lineage>
</organism>
<dbReference type="AlphaFoldDB" id="A0A6M3JXD1"/>
<evidence type="ECO:0000313" key="1">
    <source>
        <dbReference type="EMBL" id="QJA74659.1"/>
    </source>
</evidence>
<gene>
    <name evidence="1" type="ORF">MM415A01955_0010</name>
</gene>
<reference evidence="1" key="1">
    <citation type="submission" date="2020-03" db="EMBL/GenBank/DDBJ databases">
        <title>The deep terrestrial virosphere.</title>
        <authorList>
            <person name="Holmfeldt K."/>
            <person name="Nilsson E."/>
            <person name="Simone D."/>
            <person name="Lopez-Fernandez M."/>
            <person name="Wu X."/>
            <person name="de Brujin I."/>
            <person name="Lundin D."/>
            <person name="Andersson A."/>
            <person name="Bertilsson S."/>
            <person name="Dopson M."/>
        </authorList>
    </citation>
    <scope>NUCLEOTIDE SEQUENCE</scope>
    <source>
        <strain evidence="1">MM415A01955</strain>
    </source>
</reference>
<name>A0A6M3JXD1_9ZZZZ</name>
<accession>A0A6M3JXD1</accession>